<dbReference type="AlphaFoldDB" id="A0A4U5Q0H6"/>
<organism evidence="1">
    <name type="scientific">Populus alba</name>
    <name type="common">White poplar</name>
    <dbReference type="NCBI Taxonomy" id="43335"/>
    <lineage>
        <taxon>Eukaryota</taxon>
        <taxon>Viridiplantae</taxon>
        <taxon>Streptophyta</taxon>
        <taxon>Embryophyta</taxon>
        <taxon>Tracheophyta</taxon>
        <taxon>Spermatophyta</taxon>
        <taxon>Magnoliopsida</taxon>
        <taxon>eudicotyledons</taxon>
        <taxon>Gunneridae</taxon>
        <taxon>Pentapetalae</taxon>
        <taxon>rosids</taxon>
        <taxon>fabids</taxon>
        <taxon>Malpighiales</taxon>
        <taxon>Salicaceae</taxon>
        <taxon>Saliceae</taxon>
        <taxon>Populus</taxon>
    </lineage>
</organism>
<dbReference type="EMBL" id="RCHU01000504">
    <property type="protein sequence ID" value="TKS03333.1"/>
    <property type="molecule type" value="Genomic_DNA"/>
</dbReference>
<sequence length="165" mass="18872">MLNRTPRNLETVAFEIGFLVAKPSPRTKCEKGLKGPNALFCSPTGALFSHSKLMPYYYGVGDMFPMLKPKRSPVKELRKFPFMHALYGGIITHLGAFFRGRMANLGLLTWNFKITIVEKPYVARSMCSARFGMHTEPKSKTNCYLTIYLPRNEQHLQINMLHSRL</sequence>
<accession>A0A4U5Q0H6</accession>
<comment type="caution">
    <text evidence="1">The sequence shown here is derived from an EMBL/GenBank/DDBJ whole genome shotgun (WGS) entry which is preliminary data.</text>
</comment>
<reference evidence="1" key="1">
    <citation type="submission" date="2018-10" db="EMBL/GenBank/DDBJ databases">
        <title>Population genomic analysis revealed the cold adaptation of white poplar.</title>
        <authorList>
            <person name="Liu Y.-J."/>
        </authorList>
    </citation>
    <scope>NUCLEOTIDE SEQUENCE [LARGE SCALE GENOMIC DNA]</scope>
    <source>
        <strain evidence="1">PAL-ZL1</strain>
    </source>
</reference>
<name>A0A4U5Q0H6_POPAL</name>
<evidence type="ECO:0000313" key="1">
    <source>
        <dbReference type="EMBL" id="TKS03333.1"/>
    </source>
</evidence>
<proteinExistence type="predicted"/>
<protein>
    <submittedName>
        <fullName evidence="1">Uncharacterized protein</fullName>
    </submittedName>
</protein>
<gene>
    <name evidence="1" type="ORF">D5086_0000153300</name>
</gene>